<comment type="caution">
    <text evidence="11">The sequence shown here is derived from an EMBL/GenBank/DDBJ whole genome shotgun (WGS) entry which is preliminary data.</text>
</comment>
<feature type="compositionally biased region" description="Pro residues" evidence="8">
    <location>
        <begin position="355"/>
        <end position="367"/>
    </location>
</feature>
<evidence type="ECO:0000256" key="4">
    <source>
        <dbReference type="ARBA" id="ARBA00022741"/>
    </source>
</evidence>
<evidence type="ECO:0000256" key="1">
    <source>
        <dbReference type="ARBA" id="ARBA00012513"/>
    </source>
</evidence>
<keyword evidence="3" id="KW-0808">Transferase</keyword>
<keyword evidence="6 7" id="KW-0067">ATP-binding</keyword>
<evidence type="ECO:0000256" key="9">
    <source>
        <dbReference type="SAM" id="Phobius"/>
    </source>
</evidence>
<dbReference type="CDD" id="cd14014">
    <property type="entry name" value="STKc_PknB_like"/>
    <property type="match status" value="1"/>
</dbReference>
<evidence type="ECO:0000256" key="8">
    <source>
        <dbReference type="SAM" id="MobiDB-lite"/>
    </source>
</evidence>
<dbReference type="SMART" id="SM00220">
    <property type="entry name" value="S_TKc"/>
    <property type="match status" value="1"/>
</dbReference>
<evidence type="ECO:0000256" key="5">
    <source>
        <dbReference type="ARBA" id="ARBA00022777"/>
    </source>
</evidence>
<evidence type="ECO:0000256" key="6">
    <source>
        <dbReference type="ARBA" id="ARBA00022840"/>
    </source>
</evidence>
<sequence length="472" mass="49252">MTGTETQDEGRLIAGRYRLERRIGGGAMGLVWLAKDELLDRTVALKELVLPATLTAEEAEQARKRAAREARIAARLQHRYAITVFDVADDGGMPVLVMEYLPSQSLAEVLNARGPMPPAEVARIGAQAAEALAAAHEAGIVHRDVKPGNILLADDGTAKITDFGISRAVDDGTLTGSGALAGTPAFLSPEAARGEKPTAASDVFSLGATLYAIVEGRFPYGDTDNQMALLYAAAAGRVAPPQQAGPLTDLLGRMMSVAPGDRPSMAEAAAGLRKIVDPAPAGEQRRRGVALWLTAAAVVLVAAVVTTVLLVRNGGDGGTAAPPAPTSSAPAPTSSVQQPPPSSTQSSPATSPSTSTPPPSSAPPPSTPAGGAPTLDPVQFMRDYYARMPGGTDVGWTQLSPVMQGSMTHAYYVEYWTSMSSFRVVSGPELVGPNTVQSTLDFVQKGEHYHETHRVTLVNSGGRLLVEHDTLV</sequence>
<dbReference type="EC" id="2.7.11.1" evidence="1"/>
<proteinExistence type="predicted"/>
<evidence type="ECO:0000313" key="12">
    <source>
        <dbReference type="Proteomes" id="UP001500192"/>
    </source>
</evidence>
<keyword evidence="2" id="KW-0723">Serine/threonine-protein kinase</keyword>
<dbReference type="Gene3D" id="1.10.510.10">
    <property type="entry name" value="Transferase(Phosphotransferase) domain 1"/>
    <property type="match status" value="1"/>
</dbReference>
<protein>
    <recommendedName>
        <fullName evidence="1">non-specific serine/threonine protein kinase</fullName>
        <ecNumber evidence="1">2.7.11.1</ecNumber>
    </recommendedName>
</protein>
<dbReference type="InterPro" id="IPR000719">
    <property type="entry name" value="Prot_kinase_dom"/>
</dbReference>
<keyword evidence="9" id="KW-1133">Transmembrane helix</keyword>
<keyword evidence="12" id="KW-1185">Reference proteome</keyword>
<feature type="binding site" evidence="7">
    <location>
        <position position="46"/>
    </location>
    <ligand>
        <name>ATP</name>
        <dbReference type="ChEBI" id="CHEBI:30616"/>
    </ligand>
</feature>
<dbReference type="SUPFAM" id="SSF56112">
    <property type="entry name" value="Protein kinase-like (PK-like)"/>
    <property type="match status" value="1"/>
</dbReference>
<feature type="domain" description="Protein kinase" evidence="10">
    <location>
        <begin position="17"/>
        <end position="276"/>
    </location>
</feature>
<evidence type="ECO:0000256" key="7">
    <source>
        <dbReference type="PROSITE-ProRule" id="PRU10141"/>
    </source>
</evidence>
<dbReference type="PANTHER" id="PTHR43289">
    <property type="entry name" value="MITOGEN-ACTIVATED PROTEIN KINASE KINASE KINASE 20-RELATED"/>
    <property type="match status" value="1"/>
</dbReference>
<reference evidence="12" key="1">
    <citation type="journal article" date="2019" name="Int. J. Syst. Evol. Microbiol.">
        <title>The Global Catalogue of Microorganisms (GCM) 10K type strain sequencing project: providing services to taxonomists for standard genome sequencing and annotation.</title>
        <authorList>
            <consortium name="The Broad Institute Genomics Platform"/>
            <consortium name="The Broad Institute Genome Sequencing Center for Infectious Disease"/>
            <person name="Wu L."/>
            <person name="Ma J."/>
        </authorList>
    </citation>
    <scope>NUCLEOTIDE SEQUENCE [LARGE SCALE GENOMIC DNA]</scope>
    <source>
        <strain evidence="12">JCM 18054</strain>
    </source>
</reference>
<organism evidence="11 12">
    <name type="scientific">Amycolatopsis dongchuanensis</name>
    <dbReference type="NCBI Taxonomy" id="1070866"/>
    <lineage>
        <taxon>Bacteria</taxon>
        <taxon>Bacillati</taxon>
        <taxon>Actinomycetota</taxon>
        <taxon>Actinomycetes</taxon>
        <taxon>Pseudonocardiales</taxon>
        <taxon>Pseudonocardiaceae</taxon>
        <taxon>Amycolatopsis</taxon>
    </lineage>
</organism>
<dbReference type="PROSITE" id="PS00107">
    <property type="entry name" value="PROTEIN_KINASE_ATP"/>
    <property type="match status" value="1"/>
</dbReference>
<name>A0ABP8VSW9_9PSEU</name>
<keyword evidence="9" id="KW-0472">Membrane</keyword>
<dbReference type="GO" id="GO:0016301">
    <property type="term" value="F:kinase activity"/>
    <property type="evidence" value="ECO:0007669"/>
    <property type="project" value="UniProtKB-KW"/>
</dbReference>
<accession>A0ABP8VSW9</accession>
<dbReference type="EMBL" id="BAABIB010000167">
    <property type="protein sequence ID" value="GAA4669515.1"/>
    <property type="molecule type" value="Genomic_DNA"/>
</dbReference>
<keyword evidence="4 7" id="KW-0547">Nucleotide-binding</keyword>
<keyword evidence="9" id="KW-0812">Transmembrane</keyword>
<evidence type="ECO:0000259" key="10">
    <source>
        <dbReference type="PROSITE" id="PS50011"/>
    </source>
</evidence>
<dbReference type="Pfam" id="PF00069">
    <property type="entry name" value="Pkinase"/>
    <property type="match status" value="1"/>
</dbReference>
<dbReference type="PROSITE" id="PS50011">
    <property type="entry name" value="PROTEIN_KINASE_DOM"/>
    <property type="match status" value="1"/>
</dbReference>
<dbReference type="PANTHER" id="PTHR43289:SF6">
    <property type="entry name" value="SERINE_THREONINE-PROTEIN KINASE NEKL-3"/>
    <property type="match status" value="1"/>
</dbReference>
<feature type="region of interest" description="Disordered" evidence="8">
    <location>
        <begin position="318"/>
        <end position="376"/>
    </location>
</feature>
<dbReference type="InterPro" id="IPR017441">
    <property type="entry name" value="Protein_kinase_ATP_BS"/>
</dbReference>
<dbReference type="RefSeq" id="WP_346056627.1">
    <property type="nucleotide sequence ID" value="NZ_BAABIB010000167.1"/>
</dbReference>
<keyword evidence="5 11" id="KW-0418">Kinase</keyword>
<dbReference type="PROSITE" id="PS00108">
    <property type="entry name" value="PROTEIN_KINASE_ST"/>
    <property type="match status" value="1"/>
</dbReference>
<dbReference type="Proteomes" id="UP001500192">
    <property type="component" value="Unassembled WGS sequence"/>
</dbReference>
<evidence type="ECO:0000313" key="11">
    <source>
        <dbReference type="EMBL" id="GAA4669515.1"/>
    </source>
</evidence>
<dbReference type="Gene3D" id="3.30.200.20">
    <property type="entry name" value="Phosphorylase Kinase, domain 1"/>
    <property type="match status" value="1"/>
</dbReference>
<evidence type="ECO:0000256" key="3">
    <source>
        <dbReference type="ARBA" id="ARBA00022679"/>
    </source>
</evidence>
<feature type="transmembrane region" description="Helical" evidence="9">
    <location>
        <begin position="289"/>
        <end position="311"/>
    </location>
</feature>
<feature type="compositionally biased region" description="Low complexity" evidence="8">
    <location>
        <begin position="326"/>
        <end position="354"/>
    </location>
</feature>
<dbReference type="InterPro" id="IPR011009">
    <property type="entry name" value="Kinase-like_dom_sf"/>
</dbReference>
<dbReference type="InterPro" id="IPR008271">
    <property type="entry name" value="Ser/Thr_kinase_AS"/>
</dbReference>
<evidence type="ECO:0000256" key="2">
    <source>
        <dbReference type="ARBA" id="ARBA00022527"/>
    </source>
</evidence>
<gene>
    <name evidence="11" type="ORF">GCM10023214_74960</name>
</gene>